<dbReference type="CDD" id="cd09168">
    <property type="entry name" value="PLDc_PaPPK1_C2_like"/>
    <property type="match status" value="1"/>
</dbReference>
<dbReference type="Pfam" id="PF13089">
    <property type="entry name" value="PP_kinase_N"/>
    <property type="match status" value="1"/>
</dbReference>
<organism evidence="12 13">
    <name type="scientific">Methanofollis liminatans DSM 4140</name>
    <dbReference type="NCBI Taxonomy" id="28892"/>
    <lineage>
        <taxon>Archaea</taxon>
        <taxon>Methanobacteriati</taxon>
        <taxon>Methanobacteriota</taxon>
        <taxon>Stenosarchaea group</taxon>
        <taxon>Methanomicrobia</taxon>
        <taxon>Methanomicrobiales</taxon>
        <taxon>Methanomicrobiaceae</taxon>
        <taxon>Methanofollis</taxon>
    </lineage>
</organism>
<evidence type="ECO:0000259" key="9">
    <source>
        <dbReference type="Pfam" id="PF13089"/>
    </source>
</evidence>
<evidence type="ECO:0000259" key="11">
    <source>
        <dbReference type="Pfam" id="PF17941"/>
    </source>
</evidence>
<dbReference type="HAMAP" id="MF_00347">
    <property type="entry name" value="Polyphosphate_kinase"/>
    <property type="match status" value="1"/>
</dbReference>
<keyword evidence="5 6" id="KW-0067">ATP-binding</keyword>
<dbReference type="PANTHER" id="PTHR30218">
    <property type="entry name" value="POLYPHOSPHATE KINASE"/>
    <property type="match status" value="1"/>
</dbReference>
<proteinExistence type="inferred from homology"/>
<keyword evidence="2 6" id="KW-0808">Transferase</keyword>
<dbReference type="Gene3D" id="3.30.870.10">
    <property type="entry name" value="Endonuclease Chain A"/>
    <property type="match status" value="2"/>
</dbReference>
<dbReference type="NCBIfam" id="NF003921">
    <property type="entry name" value="PRK05443.2-2"/>
    <property type="match status" value="1"/>
</dbReference>
<dbReference type="SUPFAM" id="SSF140356">
    <property type="entry name" value="PPK N-terminal domain-like"/>
    <property type="match status" value="1"/>
</dbReference>
<evidence type="ECO:0000256" key="7">
    <source>
        <dbReference type="RuleBase" id="RU003800"/>
    </source>
</evidence>
<dbReference type="Gene3D" id="3.30.1840.10">
    <property type="entry name" value="Polyphosphate kinase middle domain"/>
    <property type="match status" value="1"/>
</dbReference>
<dbReference type="SUPFAM" id="SSF56024">
    <property type="entry name" value="Phospholipase D/nuclease"/>
    <property type="match status" value="2"/>
</dbReference>
<feature type="binding site" evidence="6">
    <location>
        <position position="576"/>
    </location>
    <ligand>
        <name>ATP</name>
        <dbReference type="ChEBI" id="CHEBI:30616"/>
    </ligand>
</feature>
<accession>J1L0I7</accession>
<dbReference type="InterPro" id="IPR036830">
    <property type="entry name" value="PP_kinase_middle_dom_sf"/>
</dbReference>
<name>J1L0I7_9EURY</name>
<comment type="function">
    <text evidence="6 7">Catalyzes the reversible transfer of the terminal phosphate of ATP to form a long-chain polyphosphate (polyP).</text>
</comment>
<feature type="domain" description="Polyphosphate kinase N-terminal" evidence="9">
    <location>
        <begin position="28"/>
        <end position="133"/>
    </location>
</feature>
<dbReference type="EC" id="2.7.4.1" evidence="6 7"/>
<dbReference type="GO" id="GO:0008976">
    <property type="term" value="F:polyphosphate kinase activity"/>
    <property type="evidence" value="ECO:0007669"/>
    <property type="project" value="UniProtKB-UniRule"/>
</dbReference>
<comment type="PTM">
    <text evidence="6 7">An intermediate of this reaction is the autophosphorylated ppk in which a phosphate is covalently linked to a histidine residue through a N-P bond.</text>
</comment>
<dbReference type="InterPro" id="IPR003414">
    <property type="entry name" value="PP_kinase"/>
</dbReference>
<dbReference type="PANTHER" id="PTHR30218:SF0">
    <property type="entry name" value="POLYPHOSPHATE KINASE"/>
    <property type="match status" value="1"/>
</dbReference>
<evidence type="ECO:0000256" key="6">
    <source>
        <dbReference type="HAMAP-Rule" id="MF_00347"/>
    </source>
</evidence>
<dbReference type="SUPFAM" id="SSF143724">
    <property type="entry name" value="PHP14-like"/>
    <property type="match status" value="1"/>
</dbReference>
<dbReference type="GO" id="GO:0005524">
    <property type="term" value="F:ATP binding"/>
    <property type="evidence" value="ECO:0007669"/>
    <property type="project" value="UniProtKB-KW"/>
</dbReference>
<dbReference type="PIRSF" id="PIRSF015589">
    <property type="entry name" value="PP_kinase"/>
    <property type="match status" value="1"/>
</dbReference>
<evidence type="ECO:0000256" key="2">
    <source>
        <dbReference type="ARBA" id="ARBA00022679"/>
    </source>
</evidence>
<dbReference type="Gene3D" id="1.20.58.310">
    <property type="entry name" value="Polyphosphate kinase N-terminal domain"/>
    <property type="match status" value="1"/>
</dbReference>
<dbReference type="HOGENOM" id="CLU_009678_5_0_2"/>
<evidence type="ECO:0000256" key="3">
    <source>
        <dbReference type="ARBA" id="ARBA00022741"/>
    </source>
</evidence>
<evidence type="ECO:0000259" key="8">
    <source>
        <dbReference type="Pfam" id="PF02503"/>
    </source>
</evidence>
<feature type="binding site" evidence="6">
    <location>
        <position position="604"/>
    </location>
    <ligand>
        <name>ATP</name>
        <dbReference type="ChEBI" id="CHEBI:30616"/>
    </ligand>
</feature>
<dbReference type="GO" id="GO:0009358">
    <property type="term" value="C:polyphosphate kinase complex"/>
    <property type="evidence" value="ECO:0007669"/>
    <property type="project" value="InterPro"/>
</dbReference>
<feature type="domain" description="Polyphosphate kinase C-terminal" evidence="11">
    <location>
        <begin position="346"/>
        <end position="508"/>
    </location>
</feature>
<dbReference type="RefSeq" id="WP_004037130.1">
    <property type="nucleotide sequence ID" value="NZ_CM001555.1"/>
</dbReference>
<dbReference type="Pfam" id="PF17941">
    <property type="entry name" value="PP_kinase_C_1"/>
    <property type="match status" value="1"/>
</dbReference>
<keyword evidence="3 6" id="KW-0547">Nucleotide-binding</keyword>
<dbReference type="STRING" id="28892.Metli_0152"/>
<evidence type="ECO:0000259" key="10">
    <source>
        <dbReference type="Pfam" id="PF13090"/>
    </source>
</evidence>
<feature type="domain" description="Polyphosphate kinase middle" evidence="8">
    <location>
        <begin position="144"/>
        <end position="317"/>
    </location>
</feature>
<evidence type="ECO:0000256" key="5">
    <source>
        <dbReference type="ARBA" id="ARBA00022840"/>
    </source>
</evidence>
<feature type="active site" description="Phosphohistidine intermediate" evidence="6">
    <location>
        <position position="447"/>
    </location>
</feature>
<evidence type="ECO:0000313" key="12">
    <source>
        <dbReference type="EMBL" id="EJG06130.1"/>
    </source>
</evidence>
<comment type="caution">
    <text evidence="6">Lacks conserved residue(s) required for the propagation of feature annotation.</text>
</comment>
<feature type="domain" description="Polyphosphate kinase C-terminal" evidence="10">
    <location>
        <begin position="515"/>
        <end position="686"/>
    </location>
</feature>
<dbReference type="AlphaFoldDB" id="J1L0I7"/>
<dbReference type="Pfam" id="PF02503">
    <property type="entry name" value="PP_kinase"/>
    <property type="match status" value="1"/>
</dbReference>
<feature type="binding site" evidence="6">
    <location>
        <position position="480"/>
    </location>
    <ligand>
        <name>ATP</name>
        <dbReference type="ChEBI" id="CHEBI:30616"/>
    </ligand>
</feature>
<dbReference type="EMBL" id="CM001555">
    <property type="protein sequence ID" value="EJG06130.1"/>
    <property type="molecule type" value="Genomic_DNA"/>
</dbReference>
<dbReference type="Pfam" id="PF13090">
    <property type="entry name" value="PP_kinase_C"/>
    <property type="match status" value="1"/>
</dbReference>
<dbReference type="InterPro" id="IPR036832">
    <property type="entry name" value="PPK_N_dom_sf"/>
</dbReference>
<feature type="binding site" evidence="6">
    <location>
        <position position="66"/>
    </location>
    <ligand>
        <name>ATP</name>
        <dbReference type="ChEBI" id="CHEBI:30616"/>
    </ligand>
</feature>
<dbReference type="PATRIC" id="fig|28892.9.peg.164"/>
<reference evidence="12 13" key="1">
    <citation type="submission" date="2011-08" db="EMBL/GenBank/DDBJ databases">
        <title>The complete genome of Methanofollis liminatans DSM 4140.</title>
        <authorList>
            <consortium name="US DOE Joint Genome Institute (JGI-PGF)"/>
            <person name="Lucas S."/>
            <person name="Han J."/>
            <person name="Lapidus A."/>
            <person name="Bruce D."/>
            <person name="Goodwin L."/>
            <person name="Pitluck S."/>
            <person name="Peters L."/>
            <person name="Kyrpides N."/>
            <person name="Mavromatis K."/>
            <person name="Ivanova N."/>
            <person name="Mikhailova N."/>
            <person name="Lu M."/>
            <person name="Detter J.C."/>
            <person name="Tapia R."/>
            <person name="Han C."/>
            <person name="Land M."/>
            <person name="Hauser L."/>
            <person name="Markowitz V."/>
            <person name="Cheng J.-F."/>
            <person name="Hugenholtz P."/>
            <person name="Woyke T."/>
            <person name="Wu D."/>
            <person name="Spring S."/>
            <person name="Schuler E."/>
            <person name="Brambilla E."/>
            <person name="Klenk H.-P."/>
            <person name="Eisen J.A."/>
        </authorList>
    </citation>
    <scope>NUCLEOTIDE SEQUENCE [LARGE SCALE GENOMIC DNA]</scope>
    <source>
        <strain evidence="12 13">DSM 4140</strain>
    </source>
</reference>
<dbReference type="InterPro" id="IPR025198">
    <property type="entry name" value="PPK_N_dom"/>
</dbReference>
<dbReference type="NCBIfam" id="TIGR03705">
    <property type="entry name" value="poly_P_kin"/>
    <property type="match status" value="1"/>
</dbReference>
<dbReference type="InterPro" id="IPR025200">
    <property type="entry name" value="PPK_C_dom2"/>
</dbReference>
<evidence type="ECO:0000256" key="1">
    <source>
        <dbReference type="ARBA" id="ARBA00022553"/>
    </source>
</evidence>
<gene>
    <name evidence="6" type="primary">ppk</name>
    <name evidence="12" type="ORF">Metli_0152</name>
</gene>
<keyword evidence="13" id="KW-1185">Reference proteome</keyword>
<protein>
    <recommendedName>
        <fullName evidence="6 7">Polyphosphate kinase</fullName>
        <ecNumber evidence="6 7">2.7.4.1</ecNumber>
    </recommendedName>
    <alternativeName>
        <fullName evidence="6">ATP-polyphosphate phosphotransferase</fullName>
    </alternativeName>
    <alternativeName>
        <fullName evidence="6">Polyphosphoric acid kinase</fullName>
    </alternativeName>
</protein>
<dbReference type="GO" id="GO:0006799">
    <property type="term" value="P:polyphosphate biosynthetic process"/>
    <property type="evidence" value="ECO:0007669"/>
    <property type="project" value="UniProtKB-UniRule"/>
</dbReference>
<comment type="catalytic activity">
    <reaction evidence="6 7">
        <text>[phosphate](n) + ATP = [phosphate](n+1) + ADP</text>
        <dbReference type="Rhea" id="RHEA:19573"/>
        <dbReference type="Rhea" id="RHEA-COMP:9859"/>
        <dbReference type="Rhea" id="RHEA-COMP:14280"/>
        <dbReference type="ChEBI" id="CHEBI:16838"/>
        <dbReference type="ChEBI" id="CHEBI:30616"/>
        <dbReference type="ChEBI" id="CHEBI:456216"/>
        <dbReference type="EC" id="2.7.4.1"/>
    </reaction>
</comment>
<evidence type="ECO:0000313" key="13">
    <source>
        <dbReference type="Proteomes" id="UP000005095"/>
    </source>
</evidence>
<dbReference type="InterPro" id="IPR024953">
    <property type="entry name" value="PP_kinase_middle"/>
</dbReference>
<keyword evidence="1 6" id="KW-0597">Phosphoprotein</keyword>
<keyword evidence="4 6" id="KW-0418">Kinase</keyword>
<dbReference type="Proteomes" id="UP000005095">
    <property type="component" value="Chromosome"/>
</dbReference>
<dbReference type="NCBIfam" id="NF003917">
    <property type="entry name" value="PRK05443.1-1"/>
    <property type="match status" value="1"/>
</dbReference>
<comment type="similarity">
    <text evidence="6 7">Belongs to the polyphosphate kinase 1 (PPK1) family.</text>
</comment>
<dbReference type="InterPro" id="IPR041108">
    <property type="entry name" value="PP_kinase_C_1"/>
</dbReference>
<sequence>MIGPDDAHAMNSEKEGCDLLDLDAPGLYINRELSWLSFNRRVLEEAQDPAHPLLERLKFLAICGSNLDEFFMARVSGLLRQVEEGALETPPDGMTPGEQLAAIRTEVRSLYPAYAHCWEDALLPALRDAGIAIDRVADLDPSLRAALRQIFETSILPTLTPMAFDAARPFPFISSLALSLAVVVRDGDCSSRFARVKVPVGLFGRFYPVDARSFVLLEDLVAANLDLLFPGMEIAGAWAFRVTRDAEIEVQIEEGSDLLTAVEEGVAHRRTADAVRLEVAADMPADLVSFLAPHTGLLPEQVYRSPAPLALSDLWSLHALDRPDLRDAPFLPAVPPLLDPPEAAAERLRREDLLLYHPYDSFAAFVRFLSHAADDPAVLAIKITLYRIGADSPVLDALLAARKNGKQVTVLVELKAKFDETENISWARTLERAGVHVVLGHPHLKVHAKICLIVMRHDNGILRIVHLGSGNYNPVTTRIYGDLSYMTVDPAIADDASRLFNALTGYARPPGYKRLLVAPDYLRDGIVARINREIERHQAHGDGYIAWKMNGLLDRDVIRALYRASRAGVRVDLNVRGLCALRPGVPGVSENIRVLSIVGRFLEHARIYYFHNGGEPEVLLGSADMMPRNLKRRVEVLFPVPDPSLAREVKRIFDVHFADTVKGRWLCPDGTYLRARPGGEIEPLSSQDWLIANRGVWHGRT</sequence>
<evidence type="ECO:0000256" key="4">
    <source>
        <dbReference type="ARBA" id="ARBA00022777"/>
    </source>
</evidence>